<feature type="transmembrane region" description="Helical" evidence="1">
    <location>
        <begin position="6"/>
        <end position="24"/>
    </location>
</feature>
<protein>
    <submittedName>
        <fullName evidence="2">Glycosyltransferase domain containing protein</fullName>
    </submittedName>
</protein>
<reference evidence="2" key="1">
    <citation type="submission" date="2023-07" db="EMBL/GenBank/DDBJ databases">
        <authorList>
            <person name="Xia Y."/>
        </authorList>
    </citation>
    <scope>NUCLEOTIDE SEQUENCE</scope>
    <source>
        <strain evidence="2">F</strain>
    </source>
</reference>
<gene>
    <name evidence="2" type="ORF">MarFTMF_102</name>
</gene>
<keyword evidence="1" id="KW-0812">Transmembrane</keyword>
<dbReference type="SUPFAM" id="SSF53448">
    <property type="entry name" value="Nucleotide-diphospho-sugar transferases"/>
    <property type="match status" value="1"/>
</dbReference>
<evidence type="ECO:0000313" key="2">
    <source>
        <dbReference type="EMBL" id="WNL49618.1"/>
    </source>
</evidence>
<dbReference type="InterPro" id="IPR029044">
    <property type="entry name" value="Nucleotide-diphossugar_trans"/>
</dbReference>
<sequence>METFELAFYLCVGIFLFLLWKFFWKVQIIFNSQILGENTPEDFGKEWPERYNRMVQLGLEHARKSRVVFCAMIRDGEERIPDIIKDFERFNGRFKDWRLLIVENDSKDNTRKLLLEWAKRNKRVLVLGCGVNAPSCSMNLPKTEGHEVTKGRINKMSMLRQVYLDKIKQDFKDWDYAVVQDVDLIGRLYQDGFFNSFGWFAKDKDIDMLASYGILRFPGGIQVIYDGLATTELGGAGRYHPNRWISHAVGRKLDHLGSTPGGDLEQVDSAFGGCAIYRISSLLKSGFNYDIIPEKVDNVQCEHVLANMYLKKKYMNPSMVYLCLSNDNS</sequence>
<accession>A0AA96IXF8</accession>
<keyword evidence="1" id="KW-1133">Transmembrane helix</keyword>
<keyword evidence="1" id="KW-0472">Membrane</keyword>
<dbReference type="EMBL" id="OR343188">
    <property type="protein sequence ID" value="WNL49618.1"/>
    <property type="molecule type" value="Genomic_DNA"/>
</dbReference>
<organism evidence="2">
    <name type="scientific">Marseillevirus sp</name>
    <dbReference type="NCBI Taxonomy" id="2809551"/>
    <lineage>
        <taxon>Viruses</taxon>
        <taxon>Varidnaviria</taxon>
        <taxon>Bamfordvirae</taxon>
        <taxon>Nucleocytoviricota</taxon>
        <taxon>Megaviricetes</taxon>
        <taxon>Pimascovirales</taxon>
        <taxon>Pimascovirales incertae sedis</taxon>
        <taxon>Marseilleviridae</taxon>
        <taxon>Marseillevirus</taxon>
    </lineage>
</organism>
<proteinExistence type="predicted"/>
<evidence type="ECO:0000256" key="1">
    <source>
        <dbReference type="SAM" id="Phobius"/>
    </source>
</evidence>
<name>A0AA96IXF8_9VIRU</name>